<sequence>MDEEIIDLEAIIEVLAEDFPDIAEIYLFGSRRFETGSSRSDIDILITTTSRIKPSQLRDFTLKHSTALDLFILENGRATSVANESYIEASSNDKLVKDVNALLLYDKDTGASPELAKKKQIEIDKRINHELTSLPNSTIEYIEEKAFEKFLERANENGLTAKPYIGASTEEASEFIVEILRGLVPSTHSVTNHGQAKVGWTKNLNDEYDFQNLFWIVVKPWLPSLSREDVQLKYDGQEKRSDFNLFNSQMVIEMKHIKNDGDKRSIVKTLSGLKGFYVQHPNIRTLIFAILVDESVDLDDRKWESDFTFSKNTPEVKTVIIRNKIIGKN</sequence>
<evidence type="ECO:0000313" key="3">
    <source>
        <dbReference type="Proteomes" id="UP000291981"/>
    </source>
</evidence>
<keyword evidence="2" id="KW-0808">Transferase</keyword>
<keyword evidence="3" id="KW-1185">Reference proteome</keyword>
<dbReference type="AlphaFoldDB" id="A0A4Q8QGG3"/>
<dbReference type="Gene3D" id="3.30.460.10">
    <property type="entry name" value="Beta Polymerase, domain 2"/>
    <property type="match status" value="1"/>
</dbReference>
<gene>
    <name evidence="2" type="ORF">EW142_07510</name>
</gene>
<dbReference type="OrthoDB" id="2678579at2"/>
<name>A0A4Q8QGG3_9FLAO</name>
<protein>
    <submittedName>
        <fullName evidence="2">Nucleotidyltransferase domain-containing protein</fullName>
    </submittedName>
</protein>
<dbReference type="CDD" id="cd05403">
    <property type="entry name" value="NT_KNTase_like"/>
    <property type="match status" value="1"/>
</dbReference>
<proteinExistence type="predicted"/>
<dbReference type="RefSeq" id="WP_130611900.1">
    <property type="nucleotide sequence ID" value="NZ_SGIU01000001.1"/>
</dbReference>
<evidence type="ECO:0000259" key="1">
    <source>
        <dbReference type="Pfam" id="PF18765"/>
    </source>
</evidence>
<organism evidence="2 3">
    <name type="scientific">Flagellimonas allohymeniacidonis</name>
    <dbReference type="NCBI Taxonomy" id="2517819"/>
    <lineage>
        <taxon>Bacteria</taxon>
        <taxon>Pseudomonadati</taxon>
        <taxon>Bacteroidota</taxon>
        <taxon>Flavobacteriia</taxon>
        <taxon>Flavobacteriales</taxon>
        <taxon>Flavobacteriaceae</taxon>
        <taxon>Flagellimonas</taxon>
    </lineage>
</organism>
<dbReference type="InterPro" id="IPR043519">
    <property type="entry name" value="NT_sf"/>
</dbReference>
<dbReference type="EMBL" id="SGIU01000001">
    <property type="protein sequence ID" value="TAI49635.1"/>
    <property type="molecule type" value="Genomic_DNA"/>
</dbReference>
<accession>A0A4Q8QGG3</accession>
<dbReference type="Proteomes" id="UP000291981">
    <property type="component" value="Unassembled WGS sequence"/>
</dbReference>
<comment type="caution">
    <text evidence="2">The sequence shown here is derived from an EMBL/GenBank/DDBJ whole genome shotgun (WGS) entry which is preliminary data.</text>
</comment>
<dbReference type="Pfam" id="PF18765">
    <property type="entry name" value="Polbeta"/>
    <property type="match status" value="1"/>
</dbReference>
<dbReference type="Pfam" id="PF18742">
    <property type="entry name" value="DpnII-MboI"/>
    <property type="match status" value="1"/>
</dbReference>
<dbReference type="InterPro" id="IPR041633">
    <property type="entry name" value="Polbeta"/>
</dbReference>
<reference evidence="2 3" key="1">
    <citation type="submission" date="2019-02" db="EMBL/GenBank/DDBJ databases">
        <title>Draft genome sequence of Muricauda sp. 176CP4-71.</title>
        <authorList>
            <person name="Park J.-S."/>
        </authorList>
    </citation>
    <scope>NUCLEOTIDE SEQUENCE [LARGE SCALE GENOMIC DNA]</scope>
    <source>
        <strain evidence="2 3">176CP4-71</strain>
    </source>
</reference>
<dbReference type="SUPFAM" id="SSF81301">
    <property type="entry name" value="Nucleotidyltransferase"/>
    <property type="match status" value="1"/>
</dbReference>
<evidence type="ECO:0000313" key="2">
    <source>
        <dbReference type="EMBL" id="TAI49635.1"/>
    </source>
</evidence>
<feature type="domain" description="Polymerase beta nucleotidyltransferase" evidence="1">
    <location>
        <begin position="10"/>
        <end position="67"/>
    </location>
</feature>
<dbReference type="GO" id="GO:0016740">
    <property type="term" value="F:transferase activity"/>
    <property type="evidence" value="ECO:0007669"/>
    <property type="project" value="UniProtKB-KW"/>
</dbReference>